<protein>
    <submittedName>
        <fullName evidence="2">Uncharacterized protein</fullName>
    </submittedName>
</protein>
<dbReference type="Proteomes" id="UP001162131">
    <property type="component" value="Unassembled WGS sequence"/>
</dbReference>
<dbReference type="AlphaFoldDB" id="A0AAU9I7V4"/>
<gene>
    <name evidence="2" type="ORF">BSTOLATCC_MIC3486</name>
</gene>
<keyword evidence="3" id="KW-1185">Reference proteome</keyword>
<organism evidence="2 3">
    <name type="scientific">Blepharisma stoltei</name>
    <dbReference type="NCBI Taxonomy" id="1481888"/>
    <lineage>
        <taxon>Eukaryota</taxon>
        <taxon>Sar</taxon>
        <taxon>Alveolata</taxon>
        <taxon>Ciliophora</taxon>
        <taxon>Postciliodesmatophora</taxon>
        <taxon>Heterotrichea</taxon>
        <taxon>Heterotrichida</taxon>
        <taxon>Blepharismidae</taxon>
        <taxon>Blepharisma</taxon>
    </lineage>
</organism>
<keyword evidence="1" id="KW-0472">Membrane</keyword>
<evidence type="ECO:0000256" key="1">
    <source>
        <dbReference type="SAM" id="Phobius"/>
    </source>
</evidence>
<keyword evidence="1" id="KW-1133">Transmembrane helix</keyword>
<accession>A0AAU9I7V4</accession>
<evidence type="ECO:0000313" key="3">
    <source>
        <dbReference type="Proteomes" id="UP001162131"/>
    </source>
</evidence>
<reference evidence="2" key="1">
    <citation type="submission" date="2021-09" db="EMBL/GenBank/DDBJ databases">
        <authorList>
            <consortium name="AG Swart"/>
            <person name="Singh M."/>
            <person name="Singh A."/>
            <person name="Seah K."/>
            <person name="Emmerich C."/>
        </authorList>
    </citation>
    <scope>NUCLEOTIDE SEQUENCE</scope>
    <source>
        <strain evidence="2">ATCC30299</strain>
    </source>
</reference>
<proteinExistence type="predicted"/>
<comment type="caution">
    <text evidence="2">The sequence shown here is derived from an EMBL/GenBank/DDBJ whole genome shotgun (WGS) entry which is preliminary data.</text>
</comment>
<sequence length="120" mass="14296">MERRAEFYKGFIHGKMGDEVGRISQWAQSSAICLYVLSLKLPFLPDRWPKQLTVYTFHKRKFILTSRQRAQVSLERKILQSSIRTDKRAMEHYGKKIMVFYCLKAGFSIIFKTITNFYYL</sequence>
<name>A0AAU9I7V4_9CILI</name>
<dbReference type="EMBL" id="CAJZBQ010000004">
    <property type="protein sequence ID" value="CAG9311194.1"/>
    <property type="molecule type" value="Genomic_DNA"/>
</dbReference>
<feature type="transmembrane region" description="Helical" evidence="1">
    <location>
        <begin position="97"/>
        <end position="119"/>
    </location>
</feature>
<evidence type="ECO:0000313" key="2">
    <source>
        <dbReference type="EMBL" id="CAG9311194.1"/>
    </source>
</evidence>
<keyword evidence="1" id="KW-0812">Transmembrane</keyword>